<evidence type="ECO:0000313" key="8">
    <source>
        <dbReference type="EMBL" id="CAG2133758.1"/>
    </source>
</evidence>
<dbReference type="RefSeq" id="WP_211952067.1">
    <property type="nucleotide sequence ID" value="NZ_CAJPVI010000003.1"/>
</dbReference>
<gene>
    <name evidence="8" type="ORF">LMG26411_00860</name>
</gene>
<organism evidence="8 9">
    <name type="scientific">Cupriavidus numazuensis</name>
    <dbReference type="NCBI Taxonomy" id="221992"/>
    <lineage>
        <taxon>Bacteria</taxon>
        <taxon>Pseudomonadati</taxon>
        <taxon>Pseudomonadota</taxon>
        <taxon>Betaproteobacteria</taxon>
        <taxon>Burkholderiales</taxon>
        <taxon>Burkholderiaceae</taxon>
        <taxon>Cupriavidus</taxon>
    </lineage>
</organism>
<dbReference type="Proteomes" id="UP000672657">
    <property type="component" value="Unassembled WGS sequence"/>
</dbReference>
<keyword evidence="1" id="KW-0813">Transport</keyword>
<keyword evidence="9" id="KW-1185">Reference proteome</keyword>
<keyword evidence="3 6" id="KW-0479">Metal-binding</keyword>
<protein>
    <recommendedName>
        <fullName evidence="7">Cytochrome c domain-containing protein</fullName>
    </recommendedName>
</protein>
<dbReference type="PRINTS" id="PR00606">
    <property type="entry name" value="CYTCHROMECID"/>
</dbReference>
<keyword evidence="4" id="KW-0249">Electron transport</keyword>
<proteinExistence type="predicted"/>
<dbReference type="InterPro" id="IPR036909">
    <property type="entry name" value="Cyt_c-like_dom_sf"/>
</dbReference>
<evidence type="ECO:0000259" key="7">
    <source>
        <dbReference type="PROSITE" id="PS51007"/>
    </source>
</evidence>
<evidence type="ECO:0000256" key="4">
    <source>
        <dbReference type="ARBA" id="ARBA00022982"/>
    </source>
</evidence>
<dbReference type="Gene3D" id="1.10.760.10">
    <property type="entry name" value="Cytochrome c-like domain"/>
    <property type="match status" value="1"/>
</dbReference>
<keyword evidence="5 6" id="KW-0408">Iron</keyword>
<dbReference type="InterPro" id="IPR002324">
    <property type="entry name" value="Cyt_c_ID"/>
</dbReference>
<evidence type="ECO:0000256" key="2">
    <source>
        <dbReference type="ARBA" id="ARBA00022617"/>
    </source>
</evidence>
<comment type="caution">
    <text evidence="8">The sequence shown here is derived from an EMBL/GenBank/DDBJ whole genome shotgun (WGS) entry which is preliminary data.</text>
</comment>
<keyword evidence="2 6" id="KW-0349">Heme</keyword>
<evidence type="ECO:0000256" key="5">
    <source>
        <dbReference type="ARBA" id="ARBA00023004"/>
    </source>
</evidence>
<evidence type="ECO:0000313" key="9">
    <source>
        <dbReference type="Proteomes" id="UP000672657"/>
    </source>
</evidence>
<dbReference type="PROSITE" id="PS51007">
    <property type="entry name" value="CYTC"/>
    <property type="match status" value="1"/>
</dbReference>
<evidence type="ECO:0000256" key="6">
    <source>
        <dbReference type="PROSITE-ProRule" id="PRU00433"/>
    </source>
</evidence>
<dbReference type="EMBL" id="CAJPVI010000003">
    <property type="protein sequence ID" value="CAG2133758.1"/>
    <property type="molecule type" value="Genomic_DNA"/>
</dbReference>
<evidence type="ECO:0000256" key="3">
    <source>
        <dbReference type="ARBA" id="ARBA00022723"/>
    </source>
</evidence>
<evidence type="ECO:0000256" key="1">
    <source>
        <dbReference type="ARBA" id="ARBA00022448"/>
    </source>
</evidence>
<reference evidence="8 9" key="1">
    <citation type="submission" date="2021-03" db="EMBL/GenBank/DDBJ databases">
        <authorList>
            <person name="Peeters C."/>
        </authorList>
    </citation>
    <scope>NUCLEOTIDE SEQUENCE [LARGE SCALE GENOMIC DNA]</scope>
    <source>
        <strain evidence="8 9">LMG 26411</strain>
    </source>
</reference>
<dbReference type="Pfam" id="PF00034">
    <property type="entry name" value="Cytochrom_C"/>
    <property type="match status" value="1"/>
</dbReference>
<dbReference type="SUPFAM" id="SSF46626">
    <property type="entry name" value="Cytochrome c"/>
    <property type="match status" value="1"/>
</dbReference>
<accession>A0ABM8TBK3</accession>
<feature type="domain" description="Cytochrome c" evidence="7">
    <location>
        <begin position="14"/>
        <end position="97"/>
    </location>
</feature>
<sequence length="100" mass="9990">MAALMTAASSHAAPDAARARQLANQNACLGCHAVNARLVGPSYAEVAAKYKGVDPSTLAASIKAGGAGKWGSTPMPAQAGLSDADARTLAEWILAGSPDK</sequence>
<name>A0ABM8TBK3_9BURK</name>
<dbReference type="InterPro" id="IPR009056">
    <property type="entry name" value="Cyt_c-like_dom"/>
</dbReference>